<name>A0A8R2JNM1_ACYPI</name>
<accession>A0A8R2JNM1</accession>
<reference evidence="3" key="1">
    <citation type="submission" date="2010-06" db="EMBL/GenBank/DDBJ databases">
        <authorList>
            <person name="Jiang H."/>
            <person name="Abraham K."/>
            <person name="Ali S."/>
            <person name="Alsbrooks S.L."/>
            <person name="Anim B.N."/>
            <person name="Anosike U.S."/>
            <person name="Attaway T."/>
            <person name="Bandaranaike D.P."/>
            <person name="Battles P.K."/>
            <person name="Bell S.N."/>
            <person name="Bell A.V."/>
            <person name="Beltran B."/>
            <person name="Bickham C."/>
            <person name="Bustamante Y."/>
            <person name="Caleb T."/>
            <person name="Canada A."/>
            <person name="Cardenas V."/>
            <person name="Carter K."/>
            <person name="Chacko J."/>
            <person name="Chandrabose M.N."/>
            <person name="Chavez D."/>
            <person name="Chavez A."/>
            <person name="Chen L."/>
            <person name="Chu H.-S."/>
            <person name="Claassen K.J."/>
            <person name="Cockrell R."/>
            <person name="Collins M."/>
            <person name="Cooper J.A."/>
            <person name="Cree A."/>
            <person name="Curry S.M."/>
            <person name="Da Y."/>
            <person name="Dao M.D."/>
            <person name="Das B."/>
            <person name="Davila M.-L."/>
            <person name="Davy-Carroll L."/>
            <person name="Denson S."/>
            <person name="Dinh H."/>
            <person name="Ebong V.E."/>
            <person name="Edwards J.R."/>
            <person name="Egan A."/>
            <person name="El-Daye J."/>
            <person name="Escobedo L."/>
            <person name="Fernandez S."/>
            <person name="Fernando P.R."/>
            <person name="Flagg N."/>
            <person name="Forbes L.D."/>
            <person name="Fowler R.G."/>
            <person name="Fu Q."/>
            <person name="Gabisi R.A."/>
            <person name="Ganer J."/>
            <person name="Garbino Pronczuk A."/>
            <person name="Garcia R.M."/>
            <person name="Garner T."/>
            <person name="Garrett T.E."/>
            <person name="Gonzalez D.A."/>
            <person name="Hamid H."/>
            <person name="Hawkins E.S."/>
            <person name="Hirani K."/>
            <person name="Hogues M.E."/>
            <person name="Hollins B."/>
            <person name="Hsiao C.-H."/>
            <person name="Jabil R."/>
            <person name="James M.L."/>
            <person name="Jhangiani S.N."/>
            <person name="Johnson B."/>
            <person name="Johnson Q."/>
            <person name="Joshi V."/>
            <person name="Kalu J.B."/>
            <person name="Kam C."/>
            <person name="Kashfia A."/>
            <person name="Keebler J."/>
            <person name="Kisamo H."/>
            <person name="Kovar C.L."/>
            <person name="Lago L.A."/>
            <person name="Lai C.-Y."/>
            <person name="Laidlaw J."/>
            <person name="Lara F."/>
            <person name="Le T.-K."/>
            <person name="Lee S.L."/>
            <person name="Legall F.H."/>
            <person name="Lemon S.J."/>
            <person name="Lewis L.R."/>
            <person name="Li B."/>
            <person name="Liu Y."/>
            <person name="Liu Y.-S."/>
            <person name="Lopez J."/>
            <person name="Lozado R.J."/>
            <person name="Lu J."/>
            <person name="Madu R.C."/>
            <person name="Maheshwari M."/>
            <person name="Maheshwari R."/>
            <person name="Malloy K."/>
            <person name="Martinez E."/>
            <person name="Mathew T."/>
            <person name="Mercado I.C."/>
            <person name="Mercado C."/>
            <person name="Meyer B."/>
            <person name="Montgomery K."/>
            <person name="Morgan M.B."/>
            <person name="Munidasa M."/>
            <person name="Nazareth L.V."/>
            <person name="Nelson J."/>
            <person name="Ng B.M."/>
            <person name="Nguyen N.B."/>
            <person name="Nguyen P.Q."/>
            <person name="Nguyen T."/>
            <person name="Obregon M."/>
            <person name="Okwuonu G.O."/>
            <person name="Onwere C.G."/>
            <person name="Orozco G."/>
            <person name="Parra A."/>
            <person name="Patel S."/>
            <person name="Patil S."/>
            <person name="Perez A."/>
            <person name="Perez Y."/>
            <person name="Pham C."/>
            <person name="Primus E.L."/>
            <person name="Pu L.-L."/>
            <person name="Puazo M."/>
            <person name="Qin X."/>
            <person name="Quiroz J.B."/>
            <person name="Reese J."/>
            <person name="Richards S."/>
            <person name="Rives C.M."/>
            <person name="Robberts R."/>
            <person name="Ruiz S.J."/>
            <person name="Ruiz M.J."/>
            <person name="Santibanez J."/>
            <person name="Schneider B.W."/>
            <person name="Sisson I."/>
            <person name="Smith M."/>
            <person name="Sodergren E."/>
            <person name="Song X.-Z."/>
            <person name="Song B.B."/>
            <person name="Summersgill H."/>
            <person name="Thelus R."/>
            <person name="Thornton R.D."/>
            <person name="Trejos Z.Y."/>
            <person name="Usmani K."/>
            <person name="Vattathil S."/>
            <person name="Villasana D."/>
            <person name="Walker D.L."/>
            <person name="Wang S."/>
            <person name="Wang K."/>
            <person name="White C.S."/>
            <person name="Williams A.C."/>
            <person name="Williamson J."/>
            <person name="Wilson K."/>
            <person name="Woghiren I.O."/>
            <person name="Woodworth J.R."/>
            <person name="Worley K.C."/>
            <person name="Wright R.A."/>
            <person name="Wu W."/>
            <person name="Young L."/>
            <person name="Zhang L."/>
            <person name="Zhang J."/>
            <person name="Zhu Y."/>
            <person name="Muzny D.M."/>
            <person name="Weinstock G."/>
            <person name="Gibbs R.A."/>
        </authorList>
    </citation>
    <scope>NUCLEOTIDE SEQUENCE [LARGE SCALE GENOMIC DNA]</scope>
    <source>
        <strain evidence="3">LSR1</strain>
    </source>
</reference>
<dbReference type="AlphaFoldDB" id="A0A8R2JNM1"/>
<sequence length="373" mass="43561">METEHIPPDLLELLVTARPRLFYSRCVIAEIHDQRDEVPGRVYRLILRPSTMSIQRDIDLIITNNSHPTDNNYWSIDRRLGLESEILKRIYMVMCTDSSPLAGLVVQLQHQVLSRRTIVLNPLKRKNNFSKSIPLKTDLYNESNDNLNTSMLSNEPQEGSSKLMDTENTNIDNYILWKFDFRIKSLNLFKMFIMVIPRTLEFSMLLCTNPKVDSIENILRFKIQPRQNELRDYINIMLKILQQRISSEIEVVRRYKFHGNSTPHSLKSVPSPFNDNIYKANHADISQLIDIFINNSHIKYTPINENLENMCTHNNGITKFENGKSDSSLMQDNLDSGTQKTNETKENYKVLQTLKKVCCFVQQKSYQHIQTNF</sequence>
<reference evidence="2" key="2">
    <citation type="submission" date="2022-06" db="UniProtKB">
        <authorList>
            <consortium name="EnsemblMetazoa"/>
        </authorList>
    </citation>
    <scope>IDENTIFICATION</scope>
</reference>
<dbReference type="InterPro" id="IPR046468">
    <property type="entry name" value="Spt20-like_SEP"/>
</dbReference>
<proteinExistence type="predicted"/>
<dbReference type="OrthoDB" id="1932706at2759"/>
<feature type="domain" description="Spt20-like SEP" evidence="1">
    <location>
        <begin position="2"/>
        <end position="100"/>
    </location>
</feature>
<evidence type="ECO:0000259" key="1">
    <source>
        <dbReference type="Pfam" id="PF12090"/>
    </source>
</evidence>
<protein>
    <recommendedName>
        <fullName evidence="1">Spt20-like SEP domain-containing protein</fullName>
    </recommendedName>
</protein>
<dbReference type="KEGG" id="api:100569481"/>
<organism evidence="2 3">
    <name type="scientific">Acyrthosiphon pisum</name>
    <name type="common">Pea aphid</name>
    <dbReference type="NCBI Taxonomy" id="7029"/>
    <lineage>
        <taxon>Eukaryota</taxon>
        <taxon>Metazoa</taxon>
        <taxon>Ecdysozoa</taxon>
        <taxon>Arthropoda</taxon>
        <taxon>Hexapoda</taxon>
        <taxon>Insecta</taxon>
        <taxon>Pterygota</taxon>
        <taxon>Neoptera</taxon>
        <taxon>Paraneoptera</taxon>
        <taxon>Hemiptera</taxon>
        <taxon>Sternorrhyncha</taxon>
        <taxon>Aphidomorpha</taxon>
        <taxon>Aphidoidea</taxon>
        <taxon>Aphididae</taxon>
        <taxon>Macrosiphini</taxon>
        <taxon>Acyrthosiphon</taxon>
    </lineage>
</organism>
<dbReference type="RefSeq" id="XP_029342951.1">
    <property type="nucleotide sequence ID" value="XM_029487091.1"/>
</dbReference>
<dbReference type="EnsemblMetazoa" id="XM_029487091.1">
    <property type="protein sequence ID" value="XP_029342951.1"/>
    <property type="gene ID" value="LOC100569481"/>
</dbReference>
<evidence type="ECO:0000313" key="2">
    <source>
        <dbReference type="EnsemblMetazoa" id="XP_029342951.1"/>
    </source>
</evidence>
<evidence type="ECO:0000313" key="3">
    <source>
        <dbReference type="Proteomes" id="UP000007819"/>
    </source>
</evidence>
<keyword evidence="3" id="KW-1185">Reference proteome</keyword>
<dbReference type="Pfam" id="PF12090">
    <property type="entry name" value="Spt20_SEP"/>
    <property type="match status" value="1"/>
</dbReference>
<dbReference type="GeneID" id="100569481"/>
<dbReference type="Proteomes" id="UP000007819">
    <property type="component" value="Chromosome X"/>
</dbReference>